<keyword evidence="2" id="KW-1185">Reference proteome</keyword>
<reference evidence="1" key="1">
    <citation type="journal article" date="2020" name="Stud. Mycol.">
        <title>101 Dothideomycetes genomes: a test case for predicting lifestyles and emergence of pathogens.</title>
        <authorList>
            <person name="Haridas S."/>
            <person name="Albert R."/>
            <person name="Binder M."/>
            <person name="Bloem J."/>
            <person name="Labutti K."/>
            <person name="Salamov A."/>
            <person name="Andreopoulos B."/>
            <person name="Baker S."/>
            <person name="Barry K."/>
            <person name="Bills G."/>
            <person name="Bluhm B."/>
            <person name="Cannon C."/>
            <person name="Castanera R."/>
            <person name="Culley D."/>
            <person name="Daum C."/>
            <person name="Ezra D."/>
            <person name="Gonzalez J."/>
            <person name="Henrissat B."/>
            <person name="Kuo A."/>
            <person name="Liang C."/>
            <person name="Lipzen A."/>
            <person name="Lutzoni F."/>
            <person name="Magnuson J."/>
            <person name="Mondo S."/>
            <person name="Nolan M."/>
            <person name="Ohm R."/>
            <person name="Pangilinan J."/>
            <person name="Park H.-J."/>
            <person name="Ramirez L."/>
            <person name="Alfaro M."/>
            <person name="Sun H."/>
            <person name="Tritt A."/>
            <person name="Yoshinaga Y."/>
            <person name="Zwiers L.-H."/>
            <person name="Turgeon B."/>
            <person name="Goodwin S."/>
            <person name="Spatafora J."/>
            <person name="Crous P."/>
            <person name="Grigoriev I."/>
        </authorList>
    </citation>
    <scope>NUCLEOTIDE SEQUENCE</scope>
    <source>
        <strain evidence="1">CBS 627.86</strain>
    </source>
</reference>
<organism evidence="1 2">
    <name type="scientific">Lophiotrema nucula</name>
    <dbReference type="NCBI Taxonomy" id="690887"/>
    <lineage>
        <taxon>Eukaryota</taxon>
        <taxon>Fungi</taxon>
        <taxon>Dikarya</taxon>
        <taxon>Ascomycota</taxon>
        <taxon>Pezizomycotina</taxon>
        <taxon>Dothideomycetes</taxon>
        <taxon>Pleosporomycetidae</taxon>
        <taxon>Pleosporales</taxon>
        <taxon>Lophiotremataceae</taxon>
        <taxon>Lophiotrema</taxon>
    </lineage>
</organism>
<accession>A0A6A5YFC0</accession>
<gene>
    <name evidence="1" type="ORF">BDV96DRAFT_694736</name>
</gene>
<proteinExistence type="predicted"/>
<protein>
    <submittedName>
        <fullName evidence="1">Uncharacterized protein</fullName>
    </submittedName>
</protein>
<evidence type="ECO:0000313" key="1">
    <source>
        <dbReference type="EMBL" id="KAF2105613.1"/>
    </source>
</evidence>
<evidence type="ECO:0000313" key="2">
    <source>
        <dbReference type="Proteomes" id="UP000799770"/>
    </source>
</evidence>
<dbReference type="Proteomes" id="UP000799770">
    <property type="component" value="Unassembled WGS sequence"/>
</dbReference>
<sequence>MHFAGLLKVAGNSASNADAVPQDLQKAMCAGLVPDPTNQKHIAMQDIDAFARFVMEEMKQSDSISKFASVLSSKHLPYRPPGERLLWLLTAAARLLAASPSISIDEIVTALIGDEIVAEDCRSGQRKAEAVCCIFCVLGWLIFLYRPDAANSNTDHLSIQTQDCPCFNGESQSIEESSRPFFEVVKVFNALGNLKTSDDSSSQRDLQLETHPRLLHPSLFNASILTRFGDLEIVWVDSIGSHLDLDIGAKKLYLFRFSCFLRTQSFAGSLLPS</sequence>
<dbReference type="AlphaFoldDB" id="A0A6A5YFC0"/>
<name>A0A6A5YFC0_9PLEO</name>
<dbReference type="EMBL" id="ML977376">
    <property type="protein sequence ID" value="KAF2105613.1"/>
    <property type="molecule type" value="Genomic_DNA"/>
</dbReference>